<feature type="region of interest" description="Disordered" evidence="13">
    <location>
        <begin position="1255"/>
        <end position="1286"/>
    </location>
</feature>
<keyword evidence="8" id="KW-0727">SH2 domain</keyword>
<dbReference type="InterPro" id="IPR035024">
    <property type="entry name" value="PLC-gamma_N-SH2"/>
</dbReference>
<dbReference type="PROSITE" id="PS50003">
    <property type="entry name" value="PH_DOMAIN"/>
    <property type="match status" value="2"/>
</dbReference>
<dbReference type="Gene3D" id="2.30.29.30">
    <property type="entry name" value="Pleckstrin-homology domain (PH domain)/Phosphotyrosine-binding domain (PTB)"/>
    <property type="match status" value="1"/>
</dbReference>
<evidence type="ECO:0000256" key="6">
    <source>
        <dbReference type="ARBA" id="ARBA00022837"/>
    </source>
</evidence>
<dbReference type="InterPro" id="IPR036860">
    <property type="entry name" value="SH2_dom_sf"/>
</dbReference>
<dbReference type="Pfam" id="PF23329">
    <property type="entry name" value="EF_HAND_1_PLCG"/>
    <property type="match status" value="1"/>
</dbReference>
<evidence type="ECO:0000256" key="3">
    <source>
        <dbReference type="ARBA" id="ARBA00022553"/>
    </source>
</evidence>
<dbReference type="PANTHER" id="PTHR10336:SF159">
    <property type="entry name" value="1-PHOSPHATIDYLINOSITOL 4,5-BISPHOSPHATE PHOSPHODIESTERASE GAMMA"/>
    <property type="match status" value="1"/>
</dbReference>
<dbReference type="EC" id="3.1.4.11" evidence="11"/>
<dbReference type="InterPro" id="IPR036028">
    <property type="entry name" value="SH3-like_dom_sf"/>
</dbReference>
<dbReference type="InterPro" id="IPR001452">
    <property type="entry name" value="SH3_domain"/>
</dbReference>
<dbReference type="InterPro" id="IPR001192">
    <property type="entry name" value="PI-PLC_fam"/>
</dbReference>
<dbReference type="InterPro" id="IPR001849">
    <property type="entry name" value="PH_domain"/>
</dbReference>
<protein>
    <recommendedName>
        <fullName evidence="11">1-phosphatidylinositol 4,5-bisphosphate phosphodiesterase gamma</fullName>
        <ecNumber evidence="11">3.1.4.11</ecNumber>
    </recommendedName>
</protein>
<dbReference type="InterPro" id="IPR011993">
    <property type="entry name" value="PH-like_dom_sf"/>
</dbReference>
<dbReference type="InterPro" id="IPR017946">
    <property type="entry name" value="PLC-like_Pdiesterase_TIM-brl"/>
</dbReference>
<dbReference type="CDD" id="cd09932">
    <property type="entry name" value="SH2_C-SH2_PLC_gamma_like"/>
    <property type="match status" value="1"/>
</dbReference>
<dbReference type="Gene3D" id="2.60.40.150">
    <property type="entry name" value="C2 domain"/>
    <property type="match status" value="1"/>
</dbReference>
<dbReference type="Pfam" id="PF00018">
    <property type="entry name" value="SH3_1"/>
    <property type="match status" value="1"/>
</dbReference>
<keyword evidence="10 11" id="KW-0807">Transducer</keyword>
<dbReference type="PROSITE" id="PS50008">
    <property type="entry name" value="PIPLC_Y_DOMAIN"/>
    <property type="match status" value="1"/>
</dbReference>
<dbReference type="SUPFAM" id="SSF55550">
    <property type="entry name" value="SH2 domain"/>
    <property type="match status" value="1"/>
</dbReference>
<evidence type="ECO:0000256" key="8">
    <source>
        <dbReference type="ARBA" id="ARBA00022999"/>
    </source>
</evidence>
<dbReference type="GO" id="GO:0009395">
    <property type="term" value="P:phospholipid catabolic process"/>
    <property type="evidence" value="ECO:0007669"/>
    <property type="project" value="UniProtKB-UniRule"/>
</dbReference>
<dbReference type="PROSITE" id="PS50001">
    <property type="entry name" value="SH2"/>
    <property type="match status" value="2"/>
</dbReference>
<evidence type="ECO:0000256" key="13">
    <source>
        <dbReference type="SAM" id="MobiDB-lite"/>
    </source>
</evidence>
<dbReference type="GO" id="GO:0048015">
    <property type="term" value="P:phosphatidylinositol-mediated signaling"/>
    <property type="evidence" value="ECO:0007669"/>
    <property type="project" value="TreeGrafter"/>
</dbReference>
<reference evidence="14" key="1">
    <citation type="journal article" date="2012" name="Nature">
        <title>The oyster genome reveals stress adaptation and complexity of shell formation.</title>
        <authorList>
            <person name="Zhang G."/>
            <person name="Fang X."/>
            <person name="Guo X."/>
            <person name="Li L."/>
            <person name="Luo R."/>
            <person name="Xu F."/>
            <person name="Yang P."/>
            <person name="Zhang L."/>
            <person name="Wang X."/>
            <person name="Qi H."/>
            <person name="Xiong Z."/>
            <person name="Que H."/>
            <person name="Xie Y."/>
            <person name="Holland P.W."/>
            <person name="Paps J."/>
            <person name="Zhu Y."/>
            <person name="Wu F."/>
            <person name="Chen Y."/>
            <person name="Wang J."/>
            <person name="Peng C."/>
            <person name="Meng J."/>
            <person name="Yang L."/>
            <person name="Liu J."/>
            <person name="Wen B."/>
            <person name="Zhang N."/>
            <person name="Huang Z."/>
            <person name="Zhu Q."/>
            <person name="Feng Y."/>
            <person name="Mount A."/>
            <person name="Hedgecock D."/>
            <person name="Xu Z."/>
            <person name="Liu Y."/>
            <person name="Domazet-Loso T."/>
            <person name="Du Y."/>
            <person name="Sun X."/>
            <person name="Zhang S."/>
            <person name="Liu B."/>
            <person name="Cheng P."/>
            <person name="Jiang X."/>
            <person name="Li J."/>
            <person name="Fan D."/>
            <person name="Wang W."/>
            <person name="Fu W."/>
            <person name="Wang T."/>
            <person name="Wang B."/>
            <person name="Zhang J."/>
            <person name="Peng Z."/>
            <person name="Li Y."/>
            <person name="Li N."/>
            <person name="Wang J."/>
            <person name="Chen M."/>
            <person name="He Y."/>
            <person name="Tan F."/>
            <person name="Song X."/>
            <person name="Zheng Q."/>
            <person name="Huang R."/>
            <person name="Yang H."/>
            <person name="Du X."/>
            <person name="Chen L."/>
            <person name="Yang M."/>
            <person name="Gaffney P.M."/>
            <person name="Wang S."/>
            <person name="Luo L."/>
            <person name="She Z."/>
            <person name="Ming Y."/>
            <person name="Huang W."/>
            <person name="Zhang S."/>
            <person name="Huang B."/>
            <person name="Zhang Y."/>
            <person name="Qu T."/>
            <person name="Ni P."/>
            <person name="Miao G."/>
            <person name="Wang J."/>
            <person name="Wang Q."/>
            <person name="Steinberg C.E."/>
            <person name="Wang H."/>
            <person name="Li N."/>
            <person name="Qian L."/>
            <person name="Zhang G."/>
            <person name="Li Y."/>
            <person name="Yang H."/>
            <person name="Liu X."/>
            <person name="Wang J."/>
            <person name="Yin Y."/>
            <person name="Wang J."/>
        </authorList>
    </citation>
    <scope>NUCLEOTIDE SEQUENCE [LARGE SCALE GENOMIC DNA]</scope>
    <source>
        <strain evidence="14">05x7-T-G4-1.051#20</strain>
    </source>
</reference>
<dbReference type="Pfam" id="PF00388">
    <property type="entry name" value="PI-PLC-X"/>
    <property type="match status" value="1"/>
</dbReference>
<dbReference type="FunFam" id="3.30.505.10:FF:000011">
    <property type="entry name" value="1-phosphatidylinositol 4,5-bisphosphate phosphodiesterase gamma"/>
    <property type="match status" value="1"/>
</dbReference>
<dbReference type="InterPro" id="IPR000909">
    <property type="entry name" value="PLipase_C_PInositol-sp_X_dom"/>
</dbReference>
<dbReference type="PRINTS" id="PR00401">
    <property type="entry name" value="SH2DOMAIN"/>
</dbReference>
<dbReference type="FunCoup" id="K1PD91">
    <property type="interactions" value="803"/>
</dbReference>
<feature type="region of interest" description="Disordered" evidence="13">
    <location>
        <begin position="502"/>
        <end position="523"/>
    </location>
</feature>
<dbReference type="CDD" id="cd08592">
    <property type="entry name" value="PI-PLCc_gamma"/>
    <property type="match status" value="1"/>
</dbReference>
<gene>
    <name evidence="14" type="ORF">CGI_10008557</name>
</gene>
<keyword evidence="6" id="KW-0106">Calcium</keyword>
<dbReference type="CDD" id="cd13362">
    <property type="entry name" value="PH_PLC_gamma"/>
    <property type="match status" value="1"/>
</dbReference>
<proteinExistence type="predicted"/>
<keyword evidence="4" id="KW-0677">Repeat</keyword>
<evidence type="ECO:0000256" key="4">
    <source>
        <dbReference type="ARBA" id="ARBA00022737"/>
    </source>
</evidence>
<dbReference type="GO" id="GO:0032587">
    <property type="term" value="C:ruffle membrane"/>
    <property type="evidence" value="ECO:0007669"/>
    <property type="project" value="TreeGrafter"/>
</dbReference>
<name>K1PD91_MAGGI</name>
<dbReference type="SUPFAM" id="SSF47473">
    <property type="entry name" value="EF-hand"/>
    <property type="match status" value="1"/>
</dbReference>
<dbReference type="CDD" id="cd00275">
    <property type="entry name" value="C2_PLC_like"/>
    <property type="match status" value="1"/>
</dbReference>
<evidence type="ECO:0000256" key="7">
    <source>
        <dbReference type="ARBA" id="ARBA00022963"/>
    </source>
</evidence>
<evidence type="ECO:0000256" key="10">
    <source>
        <dbReference type="ARBA" id="ARBA00023224"/>
    </source>
</evidence>
<accession>K1PD91</accession>
<evidence type="ECO:0000256" key="1">
    <source>
        <dbReference type="ARBA" id="ARBA00001913"/>
    </source>
</evidence>
<sequence length="1286" mass="148665">MSSMASEVEIFRVLERGLVVTIFFSKRKPERKTMQVKLETRQLVWIRAMGSKPDGTLNLREVREVRDGKNSKDFDRWPEEARKYDPSVCFVILYGNDFKLKTLSVAAVNADEFQIWKLGLQKLERSAKEAPYQLQLERWLRREFYLMEKQGADAVTLKNVKAWMPRINYKTTTNKLREKFQEVSKNDDQLSYEGFASLFHKLVHVPEIITNYVVDYCGENSGERIIMPEEFKKFLLEEQKEKVAENMGNVKNLMVKFLEDPMRHRGNVYFTDMEFEDYLFSKDNQVWDTQYDKVYQDMAHPLAHYWIASSHNTYLTGDQISSESSVEAYVRVLRMGCRCIELDCWDGPDGYPSIYHGHTLTSKIKFLDVLRAIKDHAWVASDYPLILSLENHCGLGQQRNMAMAFRDTFGSELLIEPVDGDFKKLPSPEQLRRKVILKHKKLPSEGRSAELVEVRVDDVTRDGDVSNSVRTGVMYLEDPIEHQWHPHFFVLTPIRMFWTKETTQSDDEEEPDDNAPPEVGDRPQDELHFGEKWFHGKLEGGRRTAIELLNEYSYLGDGTFLVRESDTFIGDFSLSFWRRNAVEHCRIKSKQDMGQVKYYLIETTLFDSLYDLITYYQQVPLRSPSFVMKLTKPVPQLKSHEDKEWYHDNLSRAAAEDMLKRIPNDGAFLIRRGQAGDSYAISFRADGKIKHCRIELDGRLFAIGSAEFESLIDLVKYYEKNPLYNKVKLKIPVSQSLVDSRGANPRQIDESSCTAYINPNELSKVFLNGNGDDQLYGDGIYHQPNEIIQPPKLKVRAMYDYNASRSDELSFSKGTIITNVTKTDNGWWRGETATTRGPMLFPGHLVEEVVEEETDQQPLGTLQKGSLDIQGCRTDRTGRPDKPYMFKIFSRSMPNPIEVAVDSEEQLNQWLDSIDQCTTKMAGEKIVDKMMEKRKCLARELSDLIIYAVAVPFDHEKVLKKMSHIAEMSSFSEIKIERYCSQTYSHFFLQYPFFLIQLSRCYPKGARVDSSNYDPMPMWNVGCQMVALNYQTPDRSMQLNEGRFLNNGKCGYVLQPDIMRRPEFDPCNKQSIRDVEPLTLSVKIIGARHLVKSGKGIISPFVEIEITGLDNDKSKFKTTTSPSNGLNPIWKDNNSGIFDLICPEMALIRFVVYDEDTFGEPNFVGQATYPVTCLKSGYRSVPLKNGFSEEMEMAALLIHVDKRNPKESDDSDIYSCIQDLRDRKDDLVTNINELRRTGNMERVSRLEEDLRETEQSLLQKSAERRQRKRIARLNQEVDNADDTKDN</sequence>
<dbReference type="Pfam" id="PF23583">
    <property type="entry name" value="EF_HAND_2_PLCG"/>
    <property type="match status" value="1"/>
</dbReference>
<keyword evidence="3" id="KW-0597">Phosphoprotein</keyword>
<dbReference type="InterPro" id="IPR057061">
    <property type="entry name" value="PLCG_EF-hand_2"/>
</dbReference>
<dbReference type="GO" id="GO:0046488">
    <property type="term" value="P:phosphatidylinositol metabolic process"/>
    <property type="evidence" value="ECO:0007669"/>
    <property type="project" value="TreeGrafter"/>
</dbReference>
<dbReference type="PROSITE" id="PS50007">
    <property type="entry name" value="PIPLC_X_DOMAIN"/>
    <property type="match status" value="1"/>
</dbReference>
<dbReference type="InterPro" id="IPR016279">
    <property type="entry name" value="PLC-gamma"/>
</dbReference>
<dbReference type="PIRSF" id="PIRSF000952">
    <property type="entry name" value="PLC-gamma"/>
    <property type="match status" value="1"/>
</dbReference>
<dbReference type="InterPro" id="IPR011992">
    <property type="entry name" value="EF-hand-dom_pair"/>
</dbReference>
<keyword evidence="5 11" id="KW-0378">Hydrolase</keyword>
<dbReference type="PRINTS" id="PR00390">
    <property type="entry name" value="PHPHLIPASEC"/>
</dbReference>
<dbReference type="SUPFAM" id="SSF51695">
    <property type="entry name" value="PLC-like phosphodiesterases"/>
    <property type="match status" value="2"/>
</dbReference>
<dbReference type="Gene3D" id="2.30.30.40">
    <property type="entry name" value="SH3 Domains"/>
    <property type="match status" value="1"/>
</dbReference>
<dbReference type="EMBL" id="JH815917">
    <property type="protein sequence ID" value="EKC19473.1"/>
    <property type="molecule type" value="Genomic_DNA"/>
</dbReference>
<dbReference type="SUPFAM" id="SSF50044">
    <property type="entry name" value="SH3-domain"/>
    <property type="match status" value="1"/>
</dbReference>
<dbReference type="GO" id="GO:0051209">
    <property type="term" value="P:release of sequestered calcium ion into cytosol"/>
    <property type="evidence" value="ECO:0007669"/>
    <property type="project" value="TreeGrafter"/>
</dbReference>
<dbReference type="GO" id="GO:0004435">
    <property type="term" value="F:phosphatidylinositol-4,5-bisphosphate phospholipase C activity"/>
    <property type="evidence" value="ECO:0007669"/>
    <property type="project" value="UniProtKB-UniRule"/>
</dbReference>
<dbReference type="InParanoid" id="K1PD91"/>
<dbReference type="InterPro" id="IPR000980">
    <property type="entry name" value="SH2"/>
</dbReference>
<dbReference type="InterPro" id="IPR035023">
    <property type="entry name" value="PLC-gamma_C-SH2"/>
</dbReference>
<dbReference type="Pfam" id="PF00168">
    <property type="entry name" value="C2"/>
    <property type="match status" value="1"/>
</dbReference>
<dbReference type="Gene3D" id="3.30.505.10">
    <property type="entry name" value="SH2 domain"/>
    <property type="match status" value="2"/>
</dbReference>
<dbReference type="SMART" id="SM00326">
    <property type="entry name" value="SH3"/>
    <property type="match status" value="1"/>
</dbReference>
<dbReference type="InterPro" id="IPR001711">
    <property type="entry name" value="PLipase_C_Pinositol-sp_Y"/>
</dbReference>
<dbReference type="CDD" id="cd10341">
    <property type="entry name" value="SH2_N-SH2_PLC_gamma_like"/>
    <property type="match status" value="1"/>
</dbReference>
<dbReference type="PROSITE" id="PS50002">
    <property type="entry name" value="SH3"/>
    <property type="match status" value="1"/>
</dbReference>
<dbReference type="Pfam" id="PF00387">
    <property type="entry name" value="PI-PLC-Y"/>
    <property type="match status" value="1"/>
</dbReference>
<dbReference type="InterPro" id="IPR035892">
    <property type="entry name" value="C2_domain_sf"/>
</dbReference>
<dbReference type="PROSITE" id="PS50004">
    <property type="entry name" value="C2"/>
    <property type="match status" value="1"/>
</dbReference>
<dbReference type="SMART" id="SM00148">
    <property type="entry name" value="PLCXc"/>
    <property type="match status" value="1"/>
</dbReference>
<dbReference type="SMART" id="SM00252">
    <property type="entry name" value="SH2"/>
    <property type="match status" value="2"/>
</dbReference>
<dbReference type="SMART" id="SM00239">
    <property type="entry name" value="C2"/>
    <property type="match status" value="1"/>
</dbReference>
<comment type="function">
    <text evidence="11">Mediates the production of the second messenger molecules diacylglycerol (DAG) and inositol 1,4,5-trisphosphate (IP3). Plays an important role in the regulation of intracellular signaling cascades.</text>
</comment>
<dbReference type="InterPro" id="IPR000008">
    <property type="entry name" value="C2_dom"/>
</dbReference>
<keyword evidence="2" id="KW-0728">SH3 domain</keyword>
<feature type="compositionally biased region" description="Acidic residues" evidence="13">
    <location>
        <begin position="504"/>
        <end position="515"/>
    </location>
</feature>
<evidence type="ECO:0000256" key="5">
    <source>
        <dbReference type="ARBA" id="ARBA00022801"/>
    </source>
</evidence>
<dbReference type="SMART" id="SM00149">
    <property type="entry name" value="PLCYc"/>
    <property type="match status" value="1"/>
</dbReference>
<dbReference type="SMART" id="SM00233">
    <property type="entry name" value="PH"/>
    <property type="match status" value="2"/>
</dbReference>
<dbReference type="HOGENOM" id="CLU_002738_5_0_1"/>
<dbReference type="SUPFAM" id="SSF50729">
    <property type="entry name" value="PH domain-like"/>
    <property type="match status" value="1"/>
</dbReference>
<dbReference type="Pfam" id="PF00017">
    <property type="entry name" value="SH2"/>
    <property type="match status" value="2"/>
</dbReference>
<keyword evidence="7 11" id="KW-0442">Lipid degradation</keyword>
<dbReference type="SUPFAM" id="SSF49562">
    <property type="entry name" value="C2 domain (Calcium/lipid-binding domain, CaLB)"/>
    <property type="match status" value="1"/>
</dbReference>
<dbReference type="CDD" id="cd16201">
    <property type="entry name" value="EFh_PI-PLCgamma"/>
    <property type="match status" value="1"/>
</dbReference>
<evidence type="ECO:0000313" key="14">
    <source>
        <dbReference type="EMBL" id="EKC19473.1"/>
    </source>
</evidence>
<dbReference type="Gene3D" id="3.20.20.190">
    <property type="entry name" value="Phosphatidylinositol (PI) phosphodiesterase"/>
    <property type="match status" value="2"/>
</dbReference>
<evidence type="ECO:0000256" key="2">
    <source>
        <dbReference type="ARBA" id="ARBA00022443"/>
    </source>
</evidence>
<dbReference type="PANTHER" id="PTHR10336">
    <property type="entry name" value="PHOSPHOINOSITIDE-SPECIFIC PHOSPHOLIPASE C FAMILY PROTEIN"/>
    <property type="match status" value="1"/>
</dbReference>
<dbReference type="FunFam" id="3.30.505.10:FF:000009">
    <property type="entry name" value="1-phosphatidylinositol 4,5-bisphosphate phosphodiesterase gamma"/>
    <property type="match status" value="1"/>
</dbReference>
<organism evidence="14">
    <name type="scientific">Magallana gigas</name>
    <name type="common">Pacific oyster</name>
    <name type="synonym">Crassostrea gigas</name>
    <dbReference type="NCBI Taxonomy" id="29159"/>
    <lineage>
        <taxon>Eukaryota</taxon>
        <taxon>Metazoa</taxon>
        <taxon>Spiralia</taxon>
        <taxon>Lophotrochozoa</taxon>
        <taxon>Mollusca</taxon>
        <taxon>Bivalvia</taxon>
        <taxon>Autobranchia</taxon>
        <taxon>Pteriomorphia</taxon>
        <taxon>Ostreida</taxon>
        <taxon>Ostreoidea</taxon>
        <taxon>Ostreidae</taxon>
        <taxon>Magallana</taxon>
    </lineage>
</organism>
<keyword evidence="9 11" id="KW-0443">Lipid metabolism</keyword>
<evidence type="ECO:0000256" key="11">
    <source>
        <dbReference type="PIRNR" id="PIRNR000952"/>
    </source>
</evidence>
<comment type="catalytic activity">
    <reaction evidence="11 12">
        <text>a 1,2-diacyl-sn-glycero-3-phospho-(1D-myo-inositol-4,5-bisphosphate) + H2O = 1D-myo-inositol 1,4,5-trisphosphate + a 1,2-diacyl-sn-glycerol + H(+)</text>
        <dbReference type="Rhea" id="RHEA:33179"/>
        <dbReference type="ChEBI" id="CHEBI:15377"/>
        <dbReference type="ChEBI" id="CHEBI:15378"/>
        <dbReference type="ChEBI" id="CHEBI:17815"/>
        <dbReference type="ChEBI" id="CHEBI:58456"/>
        <dbReference type="ChEBI" id="CHEBI:203600"/>
        <dbReference type="EC" id="3.1.4.11"/>
    </reaction>
</comment>
<evidence type="ECO:0000256" key="9">
    <source>
        <dbReference type="ARBA" id="ARBA00023098"/>
    </source>
</evidence>
<comment type="cofactor">
    <cofactor evidence="1">
        <name>Ca(2+)</name>
        <dbReference type="ChEBI" id="CHEBI:29108"/>
    </cofactor>
</comment>
<dbReference type="InterPro" id="IPR056586">
    <property type="entry name" value="EF-hand_PLCG1"/>
</dbReference>
<evidence type="ECO:0000256" key="12">
    <source>
        <dbReference type="RuleBase" id="RU361133"/>
    </source>
</evidence>